<feature type="transmembrane region" description="Helical" evidence="1">
    <location>
        <begin position="80"/>
        <end position="100"/>
    </location>
</feature>
<accession>A0A364Y7N7</accession>
<dbReference type="Gene3D" id="3.10.310.50">
    <property type="match status" value="1"/>
</dbReference>
<dbReference type="InterPro" id="IPR007621">
    <property type="entry name" value="TPM_dom"/>
</dbReference>
<evidence type="ECO:0000259" key="2">
    <source>
        <dbReference type="Pfam" id="PF04536"/>
    </source>
</evidence>
<keyword evidence="1" id="KW-0812">Transmembrane</keyword>
<sequence>MSVKKQFTDSDLQRIKSAVKNAEDKISGEIVPVIVDRSGIYSVANYKSSLMFAALTFVIMIILDRYVIVDAVNTLFYDPVFVFIMVVLGGLLGSVIPNFISGYKRLLISQAQFDVATRQRAETAFLQEEVFNTRHRTGIMIFISFFEHEVIVMSDRGISKVVEQKQWDKIVADLIVSIRDGKMVDGIEHAVKRCGDLLLEKGFHKTDDDVNELRDDLRIDG</sequence>
<evidence type="ECO:0000256" key="1">
    <source>
        <dbReference type="SAM" id="Phobius"/>
    </source>
</evidence>
<gene>
    <name evidence="3" type="ORF">DQQ10_03285</name>
</gene>
<dbReference type="OrthoDB" id="9786161at2"/>
<keyword evidence="1" id="KW-1133">Transmembrane helix</keyword>
<reference evidence="3 4" key="1">
    <citation type="submission" date="2018-06" db="EMBL/GenBank/DDBJ databases">
        <title>Chryseolinea flavus sp. nov., a member of the phylum Bacteroidetes isolated from soil.</title>
        <authorList>
            <person name="Li Y."/>
            <person name="Wang J."/>
        </authorList>
    </citation>
    <scope>NUCLEOTIDE SEQUENCE [LARGE SCALE GENOMIC DNA]</scope>
    <source>
        <strain evidence="3 4">SDU1-6</strain>
    </source>
</reference>
<dbReference type="EMBL" id="QMFY01000001">
    <property type="protein sequence ID" value="RAW03134.1"/>
    <property type="molecule type" value="Genomic_DNA"/>
</dbReference>
<dbReference type="PANTHER" id="PTHR30373">
    <property type="entry name" value="UPF0603 PROTEIN YGCG"/>
    <property type="match status" value="1"/>
</dbReference>
<evidence type="ECO:0000313" key="4">
    <source>
        <dbReference type="Proteomes" id="UP000251889"/>
    </source>
</evidence>
<keyword evidence="4" id="KW-1185">Reference proteome</keyword>
<feature type="domain" description="TPM" evidence="2">
    <location>
        <begin position="119"/>
        <end position="195"/>
    </location>
</feature>
<keyword evidence="1" id="KW-0472">Membrane</keyword>
<organism evidence="3 4">
    <name type="scientific">Pseudochryseolinea flava</name>
    <dbReference type="NCBI Taxonomy" id="2059302"/>
    <lineage>
        <taxon>Bacteria</taxon>
        <taxon>Pseudomonadati</taxon>
        <taxon>Bacteroidota</taxon>
        <taxon>Cytophagia</taxon>
        <taxon>Cytophagales</taxon>
        <taxon>Fulvivirgaceae</taxon>
        <taxon>Pseudochryseolinea</taxon>
    </lineage>
</organism>
<comment type="caution">
    <text evidence="3">The sequence shown here is derived from an EMBL/GenBank/DDBJ whole genome shotgun (WGS) entry which is preliminary data.</text>
</comment>
<evidence type="ECO:0000313" key="3">
    <source>
        <dbReference type="EMBL" id="RAW03134.1"/>
    </source>
</evidence>
<feature type="transmembrane region" description="Helical" evidence="1">
    <location>
        <begin position="50"/>
        <end position="68"/>
    </location>
</feature>
<protein>
    <recommendedName>
        <fullName evidence="2">TPM domain-containing protein</fullName>
    </recommendedName>
</protein>
<dbReference type="PANTHER" id="PTHR30373:SF8">
    <property type="entry name" value="BLL7265 PROTEIN"/>
    <property type="match status" value="1"/>
</dbReference>
<name>A0A364Y7N7_9BACT</name>
<dbReference type="Pfam" id="PF04536">
    <property type="entry name" value="TPM_phosphatase"/>
    <property type="match status" value="1"/>
</dbReference>
<dbReference type="Proteomes" id="UP000251889">
    <property type="component" value="Unassembled WGS sequence"/>
</dbReference>
<dbReference type="RefSeq" id="WP_112745349.1">
    <property type="nucleotide sequence ID" value="NZ_QMFY01000001.1"/>
</dbReference>
<dbReference type="AlphaFoldDB" id="A0A364Y7N7"/>
<proteinExistence type="predicted"/>